<dbReference type="PANTHER" id="PTHR11441">
    <property type="entry name" value="THYMIDINE KINASE"/>
    <property type="match status" value="1"/>
</dbReference>
<dbReference type="GO" id="GO:0005524">
    <property type="term" value="F:ATP binding"/>
    <property type="evidence" value="ECO:0007669"/>
    <property type="project" value="UniProtKB-KW"/>
</dbReference>
<proteinExistence type="inferred from homology"/>
<dbReference type="GeneID" id="105175255"/>
<dbReference type="Gene3D" id="3.30.60.20">
    <property type="match status" value="1"/>
</dbReference>
<accession>A0A8M8VBN3</accession>
<evidence type="ECO:0000256" key="2">
    <source>
        <dbReference type="ARBA" id="ARBA00012118"/>
    </source>
</evidence>
<keyword evidence="5 8" id="KW-0547">Nucleotide-binding</keyword>
<dbReference type="AlphaFoldDB" id="A0A8M8VBN3"/>
<dbReference type="Pfam" id="PF00265">
    <property type="entry name" value="TK"/>
    <property type="match status" value="1"/>
</dbReference>
<evidence type="ECO:0000256" key="1">
    <source>
        <dbReference type="ARBA" id="ARBA00007587"/>
    </source>
</evidence>
<comment type="similarity">
    <text evidence="1 9">Belongs to the thymidine kinase family.</text>
</comment>
<dbReference type="FunFam" id="3.30.60.20:FF:000051">
    <property type="entry name" value="Thymidine kinase"/>
    <property type="match status" value="1"/>
</dbReference>
<dbReference type="RefSeq" id="XP_020553930.1">
    <property type="nucleotide sequence ID" value="XM_020698271.1"/>
</dbReference>
<dbReference type="GO" id="GO:0042802">
    <property type="term" value="F:identical protein binding"/>
    <property type="evidence" value="ECO:0007669"/>
    <property type="project" value="EnsemblPlants"/>
</dbReference>
<dbReference type="GO" id="GO:0004797">
    <property type="term" value="F:thymidine kinase activity"/>
    <property type="evidence" value="ECO:0007669"/>
    <property type="project" value="UniProtKB-EC"/>
</dbReference>
<organism evidence="10 11">
    <name type="scientific">Sesamum indicum</name>
    <name type="common">Oriental sesame</name>
    <name type="synonym">Sesamum orientale</name>
    <dbReference type="NCBI Taxonomy" id="4182"/>
    <lineage>
        <taxon>Eukaryota</taxon>
        <taxon>Viridiplantae</taxon>
        <taxon>Streptophyta</taxon>
        <taxon>Embryophyta</taxon>
        <taxon>Tracheophyta</taxon>
        <taxon>Spermatophyta</taxon>
        <taxon>Magnoliopsida</taxon>
        <taxon>eudicotyledons</taxon>
        <taxon>Gunneridae</taxon>
        <taxon>Pentapetalae</taxon>
        <taxon>asterids</taxon>
        <taxon>lamiids</taxon>
        <taxon>Lamiales</taxon>
        <taxon>Pedaliaceae</taxon>
        <taxon>Sesamum</taxon>
    </lineage>
</organism>
<dbReference type="GO" id="GO:0071897">
    <property type="term" value="P:DNA biosynthetic process"/>
    <property type="evidence" value="ECO:0007669"/>
    <property type="project" value="UniProtKB-KW"/>
</dbReference>
<evidence type="ECO:0000256" key="7">
    <source>
        <dbReference type="ARBA" id="ARBA00022840"/>
    </source>
</evidence>
<evidence type="ECO:0000256" key="4">
    <source>
        <dbReference type="ARBA" id="ARBA00022679"/>
    </source>
</evidence>
<evidence type="ECO:0000256" key="9">
    <source>
        <dbReference type="RuleBase" id="RU004165"/>
    </source>
</evidence>
<dbReference type="InterPro" id="IPR020633">
    <property type="entry name" value="Thymidine_kinase_CS"/>
</dbReference>
<dbReference type="SUPFAM" id="SSF52540">
    <property type="entry name" value="P-loop containing nucleoside triphosphate hydrolases"/>
    <property type="match status" value="1"/>
</dbReference>
<keyword evidence="7 8" id="KW-0067">ATP-binding</keyword>
<dbReference type="Gramene" id="SIN_1006912.t">
    <property type="protein sequence ID" value="SIN_1006912.t"/>
    <property type="gene ID" value="SIN_1006912"/>
</dbReference>
<dbReference type="KEGG" id="sind:105175255"/>
<dbReference type="GO" id="GO:0006302">
    <property type="term" value="P:double-strand break repair"/>
    <property type="evidence" value="ECO:0007669"/>
    <property type="project" value="EnsemblPlants"/>
</dbReference>
<keyword evidence="10" id="KW-1185">Reference proteome</keyword>
<evidence type="ECO:0000256" key="6">
    <source>
        <dbReference type="ARBA" id="ARBA00022777"/>
    </source>
</evidence>
<comment type="catalytic activity">
    <reaction evidence="8">
        <text>thymidine + ATP = dTMP + ADP + H(+)</text>
        <dbReference type="Rhea" id="RHEA:19129"/>
        <dbReference type="ChEBI" id="CHEBI:15378"/>
        <dbReference type="ChEBI" id="CHEBI:17748"/>
        <dbReference type="ChEBI" id="CHEBI:30616"/>
        <dbReference type="ChEBI" id="CHEBI:63528"/>
        <dbReference type="ChEBI" id="CHEBI:456216"/>
        <dbReference type="EC" id="2.7.1.21"/>
    </reaction>
</comment>
<gene>
    <name evidence="11" type="primary">LOC105175255</name>
</gene>
<protein>
    <recommendedName>
        <fullName evidence="2 8">Thymidine kinase</fullName>
        <ecNumber evidence="2 8">2.7.1.21</ecNumber>
    </recommendedName>
</protein>
<dbReference type="Proteomes" id="UP000504604">
    <property type="component" value="Linkage group LG12"/>
</dbReference>
<dbReference type="InterPro" id="IPR001267">
    <property type="entry name" value="Thymidine_kinase"/>
</dbReference>
<dbReference type="InterPro" id="IPR027417">
    <property type="entry name" value="P-loop_NTPase"/>
</dbReference>
<dbReference type="GO" id="GO:0010225">
    <property type="term" value="P:response to UV-C"/>
    <property type="evidence" value="ECO:0007669"/>
    <property type="project" value="EnsemblPlants"/>
</dbReference>
<dbReference type="GO" id="GO:0046104">
    <property type="term" value="P:thymidine metabolic process"/>
    <property type="evidence" value="ECO:0007669"/>
    <property type="project" value="TreeGrafter"/>
</dbReference>
<evidence type="ECO:0000256" key="5">
    <source>
        <dbReference type="ARBA" id="ARBA00022741"/>
    </source>
</evidence>
<dbReference type="SUPFAM" id="SSF57716">
    <property type="entry name" value="Glucocorticoid receptor-like (DNA-binding domain)"/>
    <property type="match status" value="1"/>
</dbReference>
<evidence type="ECO:0000313" key="11">
    <source>
        <dbReference type="RefSeq" id="XP_020553930.1"/>
    </source>
</evidence>
<dbReference type="PROSITE" id="PS00603">
    <property type="entry name" value="TK_CELLULAR_TYPE"/>
    <property type="match status" value="1"/>
</dbReference>
<dbReference type="PANTHER" id="PTHR11441:SF0">
    <property type="entry name" value="THYMIDINE KINASE, CYTOSOLIC"/>
    <property type="match status" value="1"/>
</dbReference>
<keyword evidence="3 8" id="KW-0237">DNA synthesis</keyword>
<keyword evidence="4 8" id="KW-0808">Transferase</keyword>
<evidence type="ECO:0000256" key="8">
    <source>
        <dbReference type="RuleBase" id="RU000544"/>
    </source>
</evidence>
<dbReference type="EC" id="2.7.1.21" evidence="2 8"/>
<evidence type="ECO:0000313" key="10">
    <source>
        <dbReference type="Proteomes" id="UP000504604"/>
    </source>
</evidence>
<keyword evidence="6 8" id="KW-0418">Kinase</keyword>
<sequence length="125" mass="13534">MFAGKTTTLLKEMKSQSSNGSKAADHDGKTVIAAGLDGDYLRSSFGSVLDIISIADSITKLTSGFEVCGKCAYFTLRKTDETKMELITGVEVYMPVCRQHYVSGQVKEATIAVLESQNRQIRTGS</sequence>
<dbReference type="Gene3D" id="3.40.50.300">
    <property type="entry name" value="P-loop containing nucleotide triphosphate hydrolases"/>
    <property type="match status" value="1"/>
</dbReference>
<reference evidence="11" key="1">
    <citation type="submission" date="2025-08" db="UniProtKB">
        <authorList>
            <consortium name="RefSeq"/>
        </authorList>
    </citation>
    <scope>IDENTIFICATION</scope>
</reference>
<dbReference type="OrthoDB" id="439028at2759"/>
<evidence type="ECO:0000256" key="3">
    <source>
        <dbReference type="ARBA" id="ARBA00022634"/>
    </source>
</evidence>
<name>A0A8M8VBN3_SESIN</name>